<name>A0A8A6RGN2_9CAUD</name>
<organism evidence="1 2">
    <name type="scientific">Salmonella phage STWB21</name>
    <dbReference type="NCBI Taxonomy" id="2815768"/>
    <lineage>
        <taxon>Viruses</taxon>
        <taxon>Duplodnaviria</taxon>
        <taxon>Heunggongvirae</taxon>
        <taxon>Uroviricota</taxon>
        <taxon>Caudoviricetes</taxon>
        <taxon>Demerecviridae</taxon>
        <taxon>Markadamsvirinae</taxon>
        <taxon>Epseptimavirus</taxon>
        <taxon>Epseptimavirus STWB21</taxon>
    </lineage>
</organism>
<sequence>MSIKKNLAEIIKLARACNGKCVSQLNELEAHAIAFCAEFYPAYINASGQPKYNKDAEEVTLAPSYISLRRLIQTVDPTIKGFSADSFHVFADKELPHFKEGNAKSCLECYPNILMIPQKQCKYDHLPRLTKKVEPPYSSVSELKLGIVSILAQVHLSIINDDVIESTNILNAAHYELLRDPEQARKIANFVKFDISTILDTKQETRPRGSVDYSALNSESSYLATFLFMASKGVILKVNHDV</sequence>
<evidence type="ECO:0000313" key="1">
    <source>
        <dbReference type="EMBL" id="QTJ63394.1"/>
    </source>
</evidence>
<dbReference type="RefSeq" id="YP_011859768.1">
    <property type="nucleotide sequence ID" value="NC_103643.1"/>
</dbReference>
<protein>
    <submittedName>
        <fullName evidence="1">Uncharacterized protein</fullName>
    </submittedName>
</protein>
<proteinExistence type="predicted"/>
<accession>A0A8A6RGN2</accession>
<dbReference type="EMBL" id="MW567727">
    <property type="protein sequence ID" value="QTJ63394.1"/>
    <property type="molecule type" value="Genomic_DNA"/>
</dbReference>
<keyword evidence="2" id="KW-1185">Reference proteome</keyword>
<evidence type="ECO:0000313" key="2">
    <source>
        <dbReference type="Proteomes" id="UP000671994"/>
    </source>
</evidence>
<reference evidence="1 2" key="1">
    <citation type="submission" date="2021-02" db="EMBL/GenBank/DDBJ databases">
        <authorList>
            <person name="Mondal P."/>
            <person name="Mallick B."/>
            <person name="Dutta M."/>
        </authorList>
    </citation>
    <scope>NUCLEOTIDE SEQUENCE [LARGE SCALE GENOMIC DNA]</scope>
</reference>
<dbReference type="Proteomes" id="UP000671994">
    <property type="component" value="Segment"/>
</dbReference>